<evidence type="ECO:0000256" key="5">
    <source>
        <dbReference type="ARBA" id="ARBA00023040"/>
    </source>
</evidence>
<comment type="similarity">
    <text evidence="9">Belongs to the G-protein coupled receptor 1 family. Mas subfamily.</text>
</comment>
<feature type="transmembrane region" description="Helical" evidence="12">
    <location>
        <begin position="39"/>
        <end position="59"/>
    </location>
</feature>
<dbReference type="PANTHER" id="PTHR11334">
    <property type="entry name" value="MAS-RELATED G-PROTEIN COUPLED RECEPTOR"/>
    <property type="match status" value="1"/>
</dbReference>
<name>A0AA97L3P5_EUBMA</name>
<dbReference type="PANTHER" id="PTHR11334:SF69">
    <property type="entry name" value="G-PROTEIN COUPLED RECEPTORS FAMILY 1 PROFILE DOMAIN-CONTAINING PROTEIN"/>
    <property type="match status" value="1"/>
</dbReference>
<evidence type="ECO:0000256" key="10">
    <source>
        <dbReference type="RuleBase" id="RU000688"/>
    </source>
</evidence>
<dbReference type="Pfam" id="PF00001">
    <property type="entry name" value="7tm_1"/>
    <property type="match status" value="1"/>
</dbReference>
<evidence type="ECO:0000256" key="1">
    <source>
        <dbReference type="ARBA" id="ARBA00004651"/>
    </source>
</evidence>
<evidence type="ECO:0000256" key="7">
    <source>
        <dbReference type="ARBA" id="ARBA00023170"/>
    </source>
</evidence>
<feature type="domain" description="G-protein coupled receptors family 1 profile" evidence="13">
    <location>
        <begin position="51"/>
        <end position="271"/>
    </location>
</feature>
<comment type="subcellular location">
    <subcellularLocation>
        <location evidence="1">Cell membrane</location>
        <topology evidence="1">Multi-pass membrane protein</topology>
    </subcellularLocation>
</comment>
<dbReference type="GO" id="GO:0005886">
    <property type="term" value="C:plasma membrane"/>
    <property type="evidence" value="ECO:0007669"/>
    <property type="project" value="UniProtKB-SubCell"/>
</dbReference>
<keyword evidence="8 10" id="KW-0807">Transducer</keyword>
<accession>A0AA97L3P5</accession>
<organism evidence="14 15">
    <name type="scientific">Eublepharis macularius</name>
    <name type="common">Leopard gecko</name>
    <name type="synonym">Cyrtodactylus macularius</name>
    <dbReference type="NCBI Taxonomy" id="481883"/>
    <lineage>
        <taxon>Eukaryota</taxon>
        <taxon>Metazoa</taxon>
        <taxon>Chordata</taxon>
        <taxon>Craniata</taxon>
        <taxon>Vertebrata</taxon>
        <taxon>Euteleostomi</taxon>
        <taxon>Lepidosauria</taxon>
        <taxon>Squamata</taxon>
        <taxon>Bifurcata</taxon>
        <taxon>Gekkota</taxon>
        <taxon>Eublepharidae</taxon>
        <taxon>Eublepharinae</taxon>
        <taxon>Eublepharis</taxon>
    </lineage>
</organism>
<dbReference type="InterPro" id="IPR026234">
    <property type="entry name" value="MRGPCRFAMILY"/>
</dbReference>
<dbReference type="Gene3D" id="1.20.1070.10">
    <property type="entry name" value="Rhodopsin 7-helix transmembrane proteins"/>
    <property type="match status" value="1"/>
</dbReference>
<keyword evidence="6 12" id="KW-0472">Membrane</keyword>
<dbReference type="PROSITE" id="PS50262">
    <property type="entry name" value="G_PROTEIN_RECEP_F1_2"/>
    <property type="match status" value="1"/>
</dbReference>
<evidence type="ECO:0000256" key="2">
    <source>
        <dbReference type="ARBA" id="ARBA00022475"/>
    </source>
</evidence>
<keyword evidence="3 10" id="KW-0812">Transmembrane</keyword>
<feature type="transmembrane region" description="Helical" evidence="12">
    <location>
        <begin position="148"/>
        <end position="171"/>
    </location>
</feature>
<dbReference type="AlphaFoldDB" id="A0AA97L3P5"/>
<feature type="transmembrane region" description="Helical" evidence="12">
    <location>
        <begin position="253"/>
        <end position="274"/>
    </location>
</feature>
<evidence type="ECO:0000313" key="14">
    <source>
        <dbReference type="Proteomes" id="UP001190640"/>
    </source>
</evidence>
<dbReference type="FunFam" id="1.20.1070.10:FF:000193">
    <property type="entry name" value="Mas-related G-protein coupled receptor member E"/>
    <property type="match status" value="1"/>
</dbReference>
<keyword evidence="7 10" id="KW-0675">Receptor</keyword>
<evidence type="ECO:0000256" key="3">
    <source>
        <dbReference type="ARBA" id="ARBA00022692"/>
    </source>
</evidence>
<evidence type="ECO:0000256" key="4">
    <source>
        <dbReference type="ARBA" id="ARBA00022989"/>
    </source>
</evidence>
<dbReference type="PROSITE" id="PS00237">
    <property type="entry name" value="G_PROTEIN_RECEP_F1_1"/>
    <property type="match status" value="1"/>
</dbReference>
<dbReference type="RefSeq" id="XP_054841370.1">
    <property type="nucleotide sequence ID" value="XM_054985395.1"/>
</dbReference>
<sequence>MINSSLTTPSSLNGSSQHSGMNNTTDYSPRVIYDYSEKIILLVICVFGLVGDAVVIWLLGFRIKKNFFSIYILNLAVADFGVLVVLTVFFSLNIAVEGHFLFKFILQELYIFMYNSSQFLLAAISIDRCVCILFPIWRRIHQPSRLSVTVCALIWVISFLLNAIHFILFITGSWNKKLTYYQFFLNVLICLPVMTISTLFLLTKFCFKSQLGLQRKPLTIILLTLIFFLIFAFPLNAFYFINYFSNFAYPKLYIYGYIGASLNSSVNPLIYFLVGRQRRSQSMESIKSVFQRVFTEEQSCSSEL</sequence>
<protein>
    <submittedName>
        <fullName evidence="15">Proto-oncogene Mas-like</fullName>
    </submittedName>
</protein>
<feature type="region of interest" description="Disordered" evidence="11">
    <location>
        <begin position="1"/>
        <end position="21"/>
    </location>
</feature>
<dbReference type="SUPFAM" id="SSF81321">
    <property type="entry name" value="Family A G protein-coupled receptor-like"/>
    <property type="match status" value="1"/>
</dbReference>
<dbReference type="InterPro" id="IPR000276">
    <property type="entry name" value="GPCR_Rhodpsn"/>
</dbReference>
<dbReference type="PRINTS" id="PR00237">
    <property type="entry name" value="GPCRRHODOPSN"/>
</dbReference>
<keyword evidence="4 12" id="KW-1133">Transmembrane helix</keyword>
<evidence type="ECO:0000256" key="9">
    <source>
        <dbReference type="ARBA" id="ARBA00061394"/>
    </source>
</evidence>
<dbReference type="GO" id="GO:0004930">
    <property type="term" value="F:G protein-coupled receptor activity"/>
    <property type="evidence" value="ECO:0007669"/>
    <property type="project" value="UniProtKB-KW"/>
</dbReference>
<evidence type="ECO:0000256" key="11">
    <source>
        <dbReference type="SAM" id="MobiDB-lite"/>
    </source>
</evidence>
<keyword evidence="5 10" id="KW-0297">G-protein coupled receptor</keyword>
<dbReference type="Proteomes" id="UP001190640">
    <property type="component" value="Chromosome 7"/>
</dbReference>
<dbReference type="InterPro" id="IPR017452">
    <property type="entry name" value="GPCR_Rhodpsn_7TM"/>
</dbReference>
<dbReference type="KEGG" id="emc:129333611"/>
<feature type="transmembrane region" description="Helical" evidence="12">
    <location>
        <begin position="219"/>
        <end position="241"/>
    </location>
</feature>
<feature type="transmembrane region" description="Helical" evidence="12">
    <location>
        <begin position="71"/>
        <end position="96"/>
    </location>
</feature>
<dbReference type="PRINTS" id="PR02108">
    <property type="entry name" value="MRGPCRFAMILY"/>
</dbReference>
<evidence type="ECO:0000313" key="15">
    <source>
        <dbReference type="RefSeq" id="XP_054841370.1"/>
    </source>
</evidence>
<gene>
    <name evidence="15" type="primary">LOC129333611</name>
</gene>
<evidence type="ECO:0000256" key="12">
    <source>
        <dbReference type="SAM" id="Phobius"/>
    </source>
</evidence>
<feature type="transmembrane region" description="Helical" evidence="12">
    <location>
        <begin position="183"/>
        <end position="207"/>
    </location>
</feature>
<evidence type="ECO:0000256" key="6">
    <source>
        <dbReference type="ARBA" id="ARBA00023136"/>
    </source>
</evidence>
<evidence type="ECO:0000259" key="13">
    <source>
        <dbReference type="PROSITE" id="PS50262"/>
    </source>
</evidence>
<dbReference type="GeneID" id="129333611"/>
<reference evidence="15" key="1">
    <citation type="submission" date="2025-08" db="UniProtKB">
        <authorList>
            <consortium name="RefSeq"/>
        </authorList>
    </citation>
    <scope>IDENTIFICATION</scope>
    <source>
        <tissue evidence="15">Blood</tissue>
    </source>
</reference>
<evidence type="ECO:0000256" key="8">
    <source>
        <dbReference type="ARBA" id="ARBA00023224"/>
    </source>
</evidence>
<proteinExistence type="inferred from homology"/>
<keyword evidence="2" id="KW-1003">Cell membrane</keyword>
<keyword evidence="14" id="KW-1185">Reference proteome</keyword>